<name>A0A1R0XL29_9BACL</name>
<proteinExistence type="predicted"/>
<gene>
    <name evidence="1" type="ORF">BSK52_26325</name>
</gene>
<dbReference type="Proteomes" id="UP000187439">
    <property type="component" value="Unassembled WGS sequence"/>
</dbReference>
<comment type="caution">
    <text evidence="1">The sequence shown here is derived from an EMBL/GenBank/DDBJ whole genome shotgun (WGS) entry which is preliminary data.</text>
</comment>
<dbReference type="Gene3D" id="3.90.550.10">
    <property type="entry name" value="Spore Coat Polysaccharide Biosynthesis Protein SpsA, Chain A"/>
    <property type="match status" value="1"/>
</dbReference>
<protein>
    <recommendedName>
        <fullName evidence="3">Glycosyltransferase 2-like domain-containing protein</fullName>
    </recommendedName>
</protein>
<dbReference type="PANTHER" id="PTHR43179:SF7">
    <property type="entry name" value="RHAMNOSYLTRANSFERASE WBBL"/>
    <property type="match status" value="1"/>
</dbReference>
<dbReference type="SUPFAM" id="SSF53448">
    <property type="entry name" value="Nucleotide-diphospho-sugar transferases"/>
    <property type="match status" value="1"/>
</dbReference>
<evidence type="ECO:0008006" key="3">
    <source>
        <dbReference type="Google" id="ProtNLM"/>
    </source>
</evidence>
<evidence type="ECO:0000313" key="2">
    <source>
        <dbReference type="Proteomes" id="UP000187439"/>
    </source>
</evidence>
<dbReference type="PANTHER" id="PTHR43179">
    <property type="entry name" value="RHAMNOSYLTRANSFERASE WBBL"/>
    <property type="match status" value="1"/>
</dbReference>
<reference evidence="1 2" key="1">
    <citation type="submission" date="2016-10" db="EMBL/GenBank/DDBJ databases">
        <title>Paenibacillus species isolates.</title>
        <authorList>
            <person name="Beno S.M."/>
        </authorList>
    </citation>
    <scope>NUCLEOTIDE SEQUENCE [LARGE SCALE GENOMIC DNA]</scope>
    <source>
        <strain evidence="1 2">FSL H7-0710</strain>
    </source>
</reference>
<evidence type="ECO:0000313" key="1">
    <source>
        <dbReference type="EMBL" id="OMD35749.1"/>
    </source>
</evidence>
<dbReference type="OrthoDB" id="2642863at2"/>
<dbReference type="RefSeq" id="WP_076121210.1">
    <property type="nucleotide sequence ID" value="NZ_MPTC01000036.1"/>
</dbReference>
<organism evidence="1 2">
    <name type="scientific">Paenibacillus odorifer</name>
    <dbReference type="NCBI Taxonomy" id="189426"/>
    <lineage>
        <taxon>Bacteria</taxon>
        <taxon>Bacillati</taxon>
        <taxon>Bacillota</taxon>
        <taxon>Bacilli</taxon>
        <taxon>Bacillales</taxon>
        <taxon>Paenibacillaceae</taxon>
        <taxon>Paenibacillus</taxon>
    </lineage>
</organism>
<sequence length="484" mass="54220">MSHESLNVERLAGRYGFLERAGLLPLPSHDGISIVVELSRMECATVCLPLLLLHSGADVRIIAVSMTPDFPMEVLAGQFSPEEPVIFLPYEKEEYMPNLALAHIETDFAVLVEDSIMVSPGWLSELLWTHFDDASVRVIAPRSSTERGEGKKRLHFGTHHEFAEHVSYSLGRYQGEWREMEVLTGSCLLFTKELIQRIGGFDTSLQARHLMIADWCLRARQIGAKLALSEAVYVHAIQSLDRYLRNKDESKQTDGWQTYYKKWALESGGENEGHLVPPAESLKIPQPVIPLGRLPLASPLVTAIVYGDEAWDCDELKEQWIAAREQQSYKHIRWIWIRDTLVDAAPEFPASEHDVVITVRGEDAWLRALKNAAALYESEIILYLSTSIHYEKRYIERVVKAITQGSADLIVSLSTEMEEAGVHLLAGGDSALTLPLERVAYKGGIVPGMISNRKFTSRQLLLHPNASLVTGYIGDLSDSKEAHP</sequence>
<accession>A0A1R0XL29</accession>
<dbReference type="InterPro" id="IPR029044">
    <property type="entry name" value="Nucleotide-diphossugar_trans"/>
</dbReference>
<dbReference type="EMBL" id="MPTC01000036">
    <property type="protein sequence ID" value="OMD35749.1"/>
    <property type="molecule type" value="Genomic_DNA"/>
</dbReference>
<dbReference type="AlphaFoldDB" id="A0A1R0XL29"/>